<dbReference type="AlphaFoldDB" id="A0A0G0H6L9"/>
<dbReference type="PANTHER" id="PTHR43172">
    <property type="entry name" value="ADENYLOSUCCINATE LYASE"/>
    <property type="match status" value="1"/>
</dbReference>
<dbReference type="InterPro" id="IPR022761">
    <property type="entry name" value="Fumarate_lyase_N"/>
</dbReference>
<dbReference type="InterPro" id="IPR020557">
    <property type="entry name" value="Fumarate_lyase_CS"/>
</dbReference>
<dbReference type="PANTHER" id="PTHR43172:SF1">
    <property type="entry name" value="ADENYLOSUCCINATE LYASE"/>
    <property type="match status" value="1"/>
</dbReference>
<dbReference type="GO" id="GO:0004018">
    <property type="term" value="F:N6-(1,2-dicarboxyethyl)AMP AMP-lyase (fumarate-forming) activity"/>
    <property type="evidence" value="ECO:0007669"/>
    <property type="project" value="TreeGrafter"/>
</dbReference>
<dbReference type="GO" id="GO:0044208">
    <property type="term" value="P:'de novo' AMP biosynthetic process"/>
    <property type="evidence" value="ECO:0007669"/>
    <property type="project" value="TreeGrafter"/>
</dbReference>
<evidence type="ECO:0000313" key="4">
    <source>
        <dbReference type="Proteomes" id="UP000034471"/>
    </source>
</evidence>
<dbReference type="PATRIC" id="fig|1618481.3.peg.575"/>
<dbReference type="SUPFAM" id="SSF48557">
    <property type="entry name" value="L-aspartase-like"/>
    <property type="match status" value="1"/>
</dbReference>
<sequence>MRSDTSTFSSPFSWRYGSSQMRYLFSEEYKFHLWRNIWVALAKAQKQAGLVSIKELADLQKHQDDIDIERILAIEKDVKHDVVAAIREFAEKAKVGGGKIHYADMPCMGYTHLQPAEPTTVGYRLAFYAQDLLTDYELLQFVKTHLKAKGFKGAVGTSASYSSLLKGTKMTASKMEEIVMDTLGIAPAIITTQVYSRKVDYFILTLLASIASSIAKFASDLRILQSPHFGEWSEPFGKSQVGSSAMPFKKNPIKSENICSLARYVEALPSVALQNASHSYLERTLDDSANRRIIIPEAFLAVDHLLITAEKIINNMMINETKIAFNLAQYAPFAATEIMLMETVKNGANRQEMHEVLRETSLQAWTAIQNGQENPMIKLLAHNPKISKYLKKEQIEKLLDVRKHIGTAPERALKIVQIISKLH</sequence>
<evidence type="ECO:0000259" key="2">
    <source>
        <dbReference type="SMART" id="SM00998"/>
    </source>
</evidence>
<dbReference type="Gene3D" id="1.10.275.10">
    <property type="entry name" value="Fumarase/aspartase (N-terminal domain)"/>
    <property type="match status" value="1"/>
</dbReference>
<dbReference type="Proteomes" id="UP000034471">
    <property type="component" value="Unassembled WGS sequence"/>
</dbReference>
<comment type="caution">
    <text evidence="3">The sequence shown here is derived from an EMBL/GenBank/DDBJ whole genome shotgun (WGS) entry which is preliminary data.</text>
</comment>
<dbReference type="GO" id="GO:0070626">
    <property type="term" value="F:(S)-2-(5-amino-1-(5-phospho-D-ribosyl)imidazole-4-carboxamido) succinate lyase (fumarate-forming) activity"/>
    <property type="evidence" value="ECO:0007669"/>
    <property type="project" value="TreeGrafter"/>
</dbReference>
<dbReference type="Gene3D" id="1.10.40.30">
    <property type="entry name" value="Fumarase/aspartase (C-terminal domain)"/>
    <property type="match status" value="1"/>
</dbReference>
<organism evidence="3 4">
    <name type="scientific">Candidatus Roizmanbacteria bacterium GW2011_GWA2_37_7</name>
    <dbReference type="NCBI Taxonomy" id="1618481"/>
    <lineage>
        <taxon>Bacteria</taxon>
        <taxon>Candidatus Roizmaniibacteriota</taxon>
    </lineage>
</organism>
<dbReference type="EMBL" id="LBTJ01000025">
    <property type="protein sequence ID" value="KKQ37787.1"/>
    <property type="molecule type" value="Genomic_DNA"/>
</dbReference>
<dbReference type="PRINTS" id="PR00149">
    <property type="entry name" value="FUMRATELYASE"/>
</dbReference>
<dbReference type="STRING" id="1618481.US54_C0025G0005"/>
<dbReference type="InterPro" id="IPR019468">
    <property type="entry name" value="AdenyloSucc_lyase_C"/>
</dbReference>
<evidence type="ECO:0000313" key="3">
    <source>
        <dbReference type="EMBL" id="KKQ37787.1"/>
    </source>
</evidence>
<keyword evidence="1 3" id="KW-0456">Lyase</keyword>
<name>A0A0G0H6L9_9BACT</name>
<dbReference type="PRINTS" id="PR00145">
    <property type="entry name" value="ARGSUCLYASE"/>
</dbReference>
<dbReference type="Gene3D" id="1.20.200.10">
    <property type="entry name" value="Fumarase/aspartase (Central domain)"/>
    <property type="match status" value="1"/>
</dbReference>
<reference evidence="3 4" key="1">
    <citation type="journal article" date="2015" name="Nature">
        <title>rRNA introns, odd ribosomes, and small enigmatic genomes across a large radiation of phyla.</title>
        <authorList>
            <person name="Brown C.T."/>
            <person name="Hug L.A."/>
            <person name="Thomas B.C."/>
            <person name="Sharon I."/>
            <person name="Castelle C.J."/>
            <person name="Singh A."/>
            <person name="Wilkins M.J."/>
            <person name="Williams K.H."/>
            <person name="Banfield J.F."/>
        </authorList>
    </citation>
    <scope>NUCLEOTIDE SEQUENCE [LARGE SCALE GENOMIC DNA]</scope>
</reference>
<evidence type="ECO:0000256" key="1">
    <source>
        <dbReference type="ARBA" id="ARBA00023239"/>
    </source>
</evidence>
<dbReference type="InterPro" id="IPR024083">
    <property type="entry name" value="Fumarase/histidase_N"/>
</dbReference>
<dbReference type="InterPro" id="IPR008948">
    <property type="entry name" value="L-Aspartase-like"/>
</dbReference>
<dbReference type="Pfam" id="PF10397">
    <property type="entry name" value="ADSL_C"/>
    <property type="match status" value="1"/>
</dbReference>
<dbReference type="Pfam" id="PF00206">
    <property type="entry name" value="Lyase_1"/>
    <property type="match status" value="1"/>
</dbReference>
<proteinExistence type="predicted"/>
<dbReference type="PROSITE" id="PS00163">
    <property type="entry name" value="FUMARATE_LYASES"/>
    <property type="match status" value="1"/>
</dbReference>
<protein>
    <submittedName>
        <fullName evidence="3">Adenylosuccinate lyase</fullName>
    </submittedName>
</protein>
<feature type="domain" description="Adenylosuccinate lyase C-terminal" evidence="2">
    <location>
        <begin position="331"/>
        <end position="416"/>
    </location>
</feature>
<dbReference type="SMART" id="SM00998">
    <property type="entry name" value="ADSL_C"/>
    <property type="match status" value="1"/>
</dbReference>
<gene>
    <name evidence="3" type="ORF">US54_C0025G0005</name>
</gene>
<dbReference type="GO" id="GO:0005829">
    <property type="term" value="C:cytosol"/>
    <property type="evidence" value="ECO:0007669"/>
    <property type="project" value="TreeGrafter"/>
</dbReference>
<dbReference type="InterPro" id="IPR000362">
    <property type="entry name" value="Fumarate_lyase_fam"/>
</dbReference>
<accession>A0A0G0H6L9</accession>